<evidence type="ECO:0000256" key="4">
    <source>
        <dbReference type="ARBA" id="ARBA00022989"/>
    </source>
</evidence>
<dbReference type="Pfam" id="PF02537">
    <property type="entry name" value="CRCB"/>
    <property type="match status" value="1"/>
</dbReference>
<dbReference type="GO" id="GO:0046872">
    <property type="term" value="F:metal ion binding"/>
    <property type="evidence" value="ECO:0007669"/>
    <property type="project" value="UniProtKB-KW"/>
</dbReference>
<dbReference type="EMBL" id="FTOC01000004">
    <property type="protein sequence ID" value="SIS44884.1"/>
    <property type="molecule type" value="Genomic_DNA"/>
</dbReference>
<keyword evidence="10" id="KW-0813">Transport</keyword>
<dbReference type="GO" id="GO:0062054">
    <property type="term" value="F:fluoride channel activity"/>
    <property type="evidence" value="ECO:0007669"/>
    <property type="project" value="UniProtKB-UniRule"/>
</dbReference>
<dbReference type="PANTHER" id="PTHR28259">
    <property type="entry name" value="FLUORIDE EXPORT PROTEIN 1-RELATED"/>
    <property type="match status" value="1"/>
</dbReference>
<comment type="catalytic activity">
    <reaction evidence="8">
        <text>fluoride(in) = fluoride(out)</text>
        <dbReference type="Rhea" id="RHEA:76159"/>
        <dbReference type="ChEBI" id="CHEBI:17051"/>
    </reaction>
    <physiologicalReaction direction="left-to-right" evidence="8">
        <dbReference type="Rhea" id="RHEA:76160"/>
    </physiologicalReaction>
</comment>
<keyword evidence="10" id="KW-0479">Metal-binding</keyword>
<dbReference type="STRING" id="570947.SAMN05421687_10410"/>
<reference evidence="12" key="1">
    <citation type="submission" date="2017-01" db="EMBL/GenBank/DDBJ databases">
        <authorList>
            <person name="Varghese N."/>
            <person name="Submissions S."/>
        </authorList>
    </citation>
    <scope>NUCLEOTIDE SEQUENCE [LARGE SCALE GENOMIC DNA]</scope>
    <source>
        <strain evidence="12">DSM 23127</strain>
    </source>
</reference>
<keyword evidence="6 10" id="KW-0407">Ion channel</keyword>
<dbReference type="PANTHER" id="PTHR28259:SF1">
    <property type="entry name" value="FLUORIDE EXPORT PROTEIN 1-RELATED"/>
    <property type="match status" value="1"/>
</dbReference>
<evidence type="ECO:0000313" key="12">
    <source>
        <dbReference type="Proteomes" id="UP000187608"/>
    </source>
</evidence>
<dbReference type="AlphaFoldDB" id="A0A1N7J6F0"/>
<feature type="transmembrane region" description="Helical" evidence="10">
    <location>
        <begin position="63"/>
        <end position="84"/>
    </location>
</feature>
<gene>
    <name evidence="10" type="primary">fluC</name>
    <name evidence="10" type="synonym">crcB</name>
    <name evidence="11" type="ORF">SAMN05421687_10410</name>
</gene>
<feature type="transmembrane region" description="Helical" evidence="10">
    <location>
        <begin position="90"/>
        <end position="113"/>
    </location>
</feature>
<comment type="subcellular location">
    <subcellularLocation>
        <location evidence="1 10">Cell membrane</location>
        <topology evidence="1 10">Multi-pass membrane protein</topology>
    </subcellularLocation>
</comment>
<feature type="binding site" evidence="10">
    <location>
        <position position="70"/>
    </location>
    <ligand>
        <name>Na(+)</name>
        <dbReference type="ChEBI" id="CHEBI:29101"/>
        <note>structural</note>
    </ligand>
</feature>
<dbReference type="HAMAP" id="MF_00454">
    <property type="entry name" value="FluC"/>
    <property type="match status" value="1"/>
</dbReference>
<sequence length="121" mass="13550">MMYFYIAVFGFIGATLRYMTGELFFRPEAVFPFSTLTVNLIGTFLLSWFTFRAPVLSEQMRKAIGTGLLGSFTTFSMISVETVSMIETEVYLAALLYISLTIFGGLSASFLGFRLGERGRE</sequence>
<keyword evidence="5 10" id="KW-0472">Membrane</keyword>
<keyword evidence="2 10" id="KW-1003">Cell membrane</keyword>
<proteinExistence type="inferred from homology"/>
<evidence type="ECO:0000256" key="1">
    <source>
        <dbReference type="ARBA" id="ARBA00004651"/>
    </source>
</evidence>
<evidence type="ECO:0000256" key="9">
    <source>
        <dbReference type="ARBA" id="ARBA00049940"/>
    </source>
</evidence>
<dbReference type="GO" id="GO:0140114">
    <property type="term" value="P:cellular detoxification of fluoride"/>
    <property type="evidence" value="ECO:0007669"/>
    <property type="project" value="UniProtKB-UniRule"/>
</dbReference>
<comment type="similarity">
    <text evidence="7 10">Belongs to the fluoride channel Fluc/FEX (TC 1.A.43) family.</text>
</comment>
<evidence type="ECO:0000313" key="11">
    <source>
        <dbReference type="EMBL" id="SIS44884.1"/>
    </source>
</evidence>
<dbReference type="GO" id="GO:0005886">
    <property type="term" value="C:plasma membrane"/>
    <property type="evidence" value="ECO:0007669"/>
    <property type="project" value="UniProtKB-SubCell"/>
</dbReference>
<accession>A0A1N7J6F0</accession>
<keyword evidence="10" id="KW-0406">Ion transport</keyword>
<evidence type="ECO:0000256" key="3">
    <source>
        <dbReference type="ARBA" id="ARBA00022692"/>
    </source>
</evidence>
<evidence type="ECO:0000256" key="2">
    <source>
        <dbReference type="ARBA" id="ARBA00022475"/>
    </source>
</evidence>
<keyword evidence="10" id="KW-0915">Sodium</keyword>
<keyword evidence="4 10" id="KW-1133">Transmembrane helix</keyword>
<comment type="function">
    <text evidence="9 10">Fluoride-specific ion channel. Important for reducing fluoride concentration in the cell, thus reducing its toxicity.</text>
</comment>
<feature type="binding site" evidence="10">
    <location>
        <position position="73"/>
    </location>
    <ligand>
        <name>Na(+)</name>
        <dbReference type="ChEBI" id="CHEBI:29101"/>
        <note>structural</note>
    </ligand>
</feature>
<evidence type="ECO:0000256" key="6">
    <source>
        <dbReference type="ARBA" id="ARBA00023303"/>
    </source>
</evidence>
<dbReference type="RefSeq" id="WP_076558116.1">
    <property type="nucleotide sequence ID" value="NZ_FTOC01000004.1"/>
</dbReference>
<keyword evidence="3 10" id="KW-0812">Transmembrane</keyword>
<name>A0A1N7J6F0_9BACI</name>
<evidence type="ECO:0000256" key="8">
    <source>
        <dbReference type="ARBA" id="ARBA00035585"/>
    </source>
</evidence>
<evidence type="ECO:0000256" key="7">
    <source>
        <dbReference type="ARBA" id="ARBA00035120"/>
    </source>
</evidence>
<protein>
    <recommendedName>
        <fullName evidence="10">Fluoride-specific ion channel FluC</fullName>
    </recommendedName>
</protein>
<evidence type="ECO:0000256" key="5">
    <source>
        <dbReference type="ARBA" id="ARBA00023136"/>
    </source>
</evidence>
<dbReference type="InterPro" id="IPR003691">
    <property type="entry name" value="FluC"/>
</dbReference>
<feature type="transmembrane region" description="Helical" evidence="10">
    <location>
        <begin position="31"/>
        <end position="51"/>
    </location>
</feature>
<evidence type="ECO:0000256" key="10">
    <source>
        <dbReference type="HAMAP-Rule" id="MF_00454"/>
    </source>
</evidence>
<comment type="activity regulation">
    <text evidence="10">Na(+) is not transported, but it plays an essential structural role and its presence is essential for fluoride channel function.</text>
</comment>
<dbReference type="Proteomes" id="UP000187608">
    <property type="component" value="Unassembled WGS sequence"/>
</dbReference>
<keyword evidence="12" id="KW-1185">Reference proteome</keyword>
<dbReference type="OrthoDB" id="9799631at2"/>
<organism evidence="11 12">
    <name type="scientific">Salimicrobium flavidum</name>
    <dbReference type="NCBI Taxonomy" id="570947"/>
    <lineage>
        <taxon>Bacteria</taxon>
        <taxon>Bacillati</taxon>
        <taxon>Bacillota</taxon>
        <taxon>Bacilli</taxon>
        <taxon>Bacillales</taxon>
        <taxon>Bacillaceae</taxon>
        <taxon>Salimicrobium</taxon>
    </lineage>
</organism>